<comment type="caution">
    <text evidence="2">The sequence shown here is derived from an EMBL/GenBank/DDBJ whole genome shotgun (WGS) entry which is preliminary data.</text>
</comment>
<dbReference type="AlphaFoldDB" id="A0AA43P583"/>
<accession>A0AA43P583</accession>
<gene>
    <name evidence="2" type="ORF">OB951_00460</name>
</gene>
<evidence type="ECO:0000313" key="3">
    <source>
        <dbReference type="Proteomes" id="UP001161916"/>
    </source>
</evidence>
<evidence type="ECO:0000256" key="1">
    <source>
        <dbReference type="SAM" id="MobiDB-lite"/>
    </source>
</evidence>
<name>A0AA43P583_9BIFI</name>
<organism evidence="2 3">
    <name type="scientific">Bifidobacterium catenulatum subsp. kashiwanohense</name>
    <dbReference type="NCBI Taxonomy" id="630129"/>
    <lineage>
        <taxon>Bacteria</taxon>
        <taxon>Bacillati</taxon>
        <taxon>Actinomycetota</taxon>
        <taxon>Actinomycetes</taxon>
        <taxon>Bifidobacteriales</taxon>
        <taxon>Bifidobacteriaceae</taxon>
        <taxon>Bifidobacterium</taxon>
    </lineage>
</organism>
<proteinExistence type="predicted"/>
<evidence type="ECO:0000313" key="2">
    <source>
        <dbReference type="EMBL" id="MDH7889094.1"/>
    </source>
</evidence>
<reference evidence="2" key="1">
    <citation type="submission" date="2022-09" db="EMBL/GenBank/DDBJ databases">
        <authorList>
            <person name="Orihara K."/>
        </authorList>
    </citation>
    <scope>NUCLEOTIDE SEQUENCE</scope>
    <source>
        <strain evidence="2">YIT 13062</strain>
    </source>
</reference>
<dbReference type="RefSeq" id="WP_281105288.1">
    <property type="nucleotide sequence ID" value="NZ_JAOPMH010000001.1"/>
</dbReference>
<dbReference type="EMBL" id="JAOPMH010000001">
    <property type="protein sequence ID" value="MDH7889094.1"/>
    <property type="molecule type" value="Genomic_DNA"/>
</dbReference>
<reference evidence="2" key="2">
    <citation type="journal article" date="2023" name="Gut Microbes">
        <title>Characterization of Bifidobacterium kashiwanohense that utilizes both milk- and plant-derived oligosaccharides.</title>
        <authorList>
            <person name="Orihara K."/>
            <person name="Yahagi K."/>
            <person name="Saito Y."/>
            <person name="Watanabe Y."/>
            <person name="Sasai T."/>
            <person name="Hara T."/>
            <person name="Tsukuda N."/>
            <person name="Oki K."/>
            <person name="Fujimoto J."/>
            <person name="Matsuki T."/>
        </authorList>
    </citation>
    <scope>NUCLEOTIDE SEQUENCE</scope>
    <source>
        <strain evidence="2">YIT 13062</strain>
    </source>
</reference>
<dbReference type="Proteomes" id="UP001161916">
    <property type="component" value="Unassembled WGS sequence"/>
</dbReference>
<protein>
    <submittedName>
        <fullName evidence="2">Uncharacterized protein</fullName>
    </submittedName>
</protein>
<sequence>MDDNEYIRQLEQAAALPDWIARKKAYLRINLRRLDTMVQERAAVVLASKTNVANASLDGLKAAAEKLAADAAEYEALKSRRDSTARSMHILDNEDERRYREQNKDIDGTCQWNYSASGCGKPTVEGTRWCADHIDEWTMLRHSTGDND</sequence>
<feature type="region of interest" description="Disordered" evidence="1">
    <location>
        <begin position="82"/>
        <end position="102"/>
    </location>
</feature>